<evidence type="ECO:0000256" key="1">
    <source>
        <dbReference type="SAM" id="MobiDB-lite"/>
    </source>
</evidence>
<name>A0A2T2NK77_CORCC</name>
<organism evidence="2 3">
    <name type="scientific">Corynespora cassiicola Philippines</name>
    <dbReference type="NCBI Taxonomy" id="1448308"/>
    <lineage>
        <taxon>Eukaryota</taxon>
        <taxon>Fungi</taxon>
        <taxon>Dikarya</taxon>
        <taxon>Ascomycota</taxon>
        <taxon>Pezizomycotina</taxon>
        <taxon>Dothideomycetes</taxon>
        <taxon>Pleosporomycetidae</taxon>
        <taxon>Pleosporales</taxon>
        <taxon>Corynesporascaceae</taxon>
        <taxon>Corynespora</taxon>
    </lineage>
</organism>
<accession>A0A2T2NK77</accession>
<dbReference type="Proteomes" id="UP000240883">
    <property type="component" value="Unassembled WGS sequence"/>
</dbReference>
<gene>
    <name evidence="2" type="ORF">BS50DRAFT_668321</name>
</gene>
<reference evidence="2 3" key="1">
    <citation type="journal article" date="2018" name="Front. Microbiol.">
        <title>Genome-Wide Analysis of Corynespora cassiicola Leaf Fall Disease Putative Effectors.</title>
        <authorList>
            <person name="Lopez D."/>
            <person name="Ribeiro S."/>
            <person name="Label P."/>
            <person name="Fumanal B."/>
            <person name="Venisse J.S."/>
            <person name="Kohler A."/>
            <person name="de Oliveira R.R."/>
            <person name="Labutti K."/>
            <person name="Lipzen A."/>
            <person name="Lail K."/>
            <person name="Bauer D."/>
            <person name="Ohm R.A."/>
            <person name="Barry K.W."/>
            <person name="Spatafora J."/>
            <person name="Grigoriev I.V."/>
            <person name="Martin F.M."/>
            <person name="Pujade-Renaud V."/>
        </authorList>
    </citation>
    <scope>NUCLEOTIDE SEQUENCE [LARGE SCALE GENOMIC DNA]</scope>
    <source>
        <strain evidence="2 3">Philippines</strain>
    </source>
</reference>
<proteinExistence type="predicted"/>
<evidence type="ECO:0000313" key="3">
    <source>
        <dbReference type="Proteomes" id="UP000240883"/>
    </source>
</evidence>
<protein>
    <submittedName>
        <fullName evidence="2">Uncharacterized protein</fullName>
    </submittedName>
</protein>
<sequence length="107" mass="12210">MESKGEDIGGPPGKCDQCGHDPTIADHTGQAEVLMLKKRITELTDSIEMLVQENEQSKLTNIELVFALMDRNEHARKQDQEIERRKADLLARQEQIDQHVEEAKKTE</sequence>
<feature type="region of interest" description="Disordered" evidence="1">
    <location>
        <begin position="1"/>
        <end position="25"/>
    </location>
</feature>
<evidence type="ECO:0000313" key="2">
    <source>
        <dbReference type="EMBL" id="PSN65800.1"/>
    </source>
</evidence>
<dbReference type="EMBL" id="KZ678136">
    <property type="protein sequence ID" value="PSN65800.1"/>
    <property type="molecule type" value="Genomic_DNA"/>
</dbReference>
<dbReference type="AlphaFoldDB" id="A0A2T2NK77"/>
<keyword evidence="3" id="KW-1185">Reference proteome</keyword>